<sequence length="184" mass="20956">MAAKRRKCVFNDDLKLKYTFIKESNNIDPNEVYCKKCGSTFSIANSGKNDIENHIKTVKHKRAVLAAIASSSMTYFKKKEFETAETKIAAAEGLWAYYTVMHNQSFRSMDCTCKLIKACLDAKFTCSRTKCEAIITDVLVSYANQILAEDLRNLWYALCSTGYFQHLWMQEPEGIFPNKAGHCD</sequence>
<name>A0AAV2BJ42_9ARAC</name>
<dbReference type="EMBL" id="CAXIEN010000384">
    <property type="protein sequence ID" value="CAL1295922.1"/>
    <property type="molecule type" value="Genomic_DNA"/>
</dbReference>
<organism evidence="1 2">
    <name type="scientific">Larinioides sclopetarius</name>
    <dbReference type="NCBI Taxonomy" id="280406"/>
    <lineage>
        <taxon>Eukaryota</taxon>
        <taxon>Metazoa</taxon>
        <taxon>Ecdysozoa</taxon>
        <taxon>Arthropoda</taxon>
        <taxon>Chelicerata</taxon>
        <taxon>Arachnida</taxon>
        <taxon>Araneae</taxon>
        <taxon>Araneomorphae</taxon>
        <taxon>Entelegynae</taxon>
        <taxon>Araneoidea</taxon>
        <taxon>Araneidae</taxon>
        <taxon>Larinioides</taxon>
    </lineage>
</organism>
<protein>
    <recommendedName>
        <fullName evidence="3">BED-type domain-containing protein</fullName>
    </recommendedName>
</protein>
<dbReference type="PANTHER" id="PTHR37162">
    <property type="entry name" value="HAT FAMILY DIMERISATION DOMAINCONTAINING PROTEIN-RELATED"/>
    <property type="match status" value="1"/>
</dbReference>
<dbReference type="Proteomes" id="UP001497382">
    <property type="component" value="Unassembled WGS sequence"/>
</dbReference>
<dbReference type="AlphaFoldDB" id="A0AAV2BJ42"/>
<evidence type="ECO:0008006" key="3">
    <source>
        <dbReference type="Google" id="ProtNLM"/>
    </source>
</evidence>
<accession>A0AAV2BJ42</accession>
<gene>
    <name evidence="1" type="ORF">LARSCL_LOCUS19549</name>
</gene>
<reference evidence="1 2" key="1">
    <citation type="submission" date="2024-04" db="EMBL/GenBank/DDBJ databases">
        <authorList>
            <person name="Rising A."/>
            <person name="Reimegard J."/>
            <person name="Sonavane S."/>
            <person name="Akerstrom W."/>
            <person name="Nylinder S."/>
            <person name="Hedman E."/>
            <person name="Kallberg Y."/>
        </authorList>
    </citation>
    <scope>NUCLEOTIDE SEQUENCE [LARGE SCALE GENOMIC DNA]</scope>
</reference>
<dbReference type="PANTHER" id="PTHR37162:SF10">
    <property type="entry name" value="DUF4371 DOMAIN-CONTAINING PROTEIN"/>
    <property type="match status" value="1"/>
</dbReference>
<evidence type="ECO:0000313" key="2">
    <source>
        <dbReference type="Proteomes" id="UP001497382"/>
    </source>
</evidence>
<proteinExistence type="predicted"/>
<keyword evidence="2" id="KW-1185">Reference proteome</keyword>
<comment type="caution">
    <text evidence="1">The sequence shown here is derived from an EMBL/GenBank/DDBJ whole genome shotgun (WGS) entry which is preliminary data.</text>
</comment>
<evidence type="ECO:0000313" key="1">
    <source>
        <dbReference type="EMBL" id="CAL1295922.1"/>
    </source>
</evidence>